<evidence type="ECO:0000259" key="1">
    <source>
        <dbReference type="Pfam" id="PF01571"/>
    </source>
</evidence>
<reference evidence="3" key="1">
    <citation type="journal article" date="2019" name="Int. J. Syst. Evol. Microbiol.">
        <title>The Global Catalogue of Microorganisms (GCM) 10K type strain sequencing project: providing services to taxonomists for standard genome sequencing and annotation.</title>
        <authorList>
            <consortium name="The Broad Institute Genomics Platform"/>
            <consortium name="The Broad Institute Genome Sequencing Center for Infectious Disease"/>
            <person name="Wu L."/>
            <person name="Ma J."/>
        </authorList>
    </citation>
    <scope>NUCLEOTIDE SEQUENCE [LARGE SCALE GENOMIC DNA]</scope>
    <source>
        <strain evidence="3">CGMCC 1.16026</strain>
    </source>
</reference>
<gene>
    <name evidence="2" type="ORF">ACFQBQ_02645</name>
</gene>
<dbReference type="EMBL" id="JBHSWI010000001">
    <property type="protein sequence ID" value="MFC6644504.1"/>
    <property type="molecule type" value="Genomic_DNA"/>
</dbReference>
<name>A0ABW1Z502_9BACT</name>
<sequence>MSTTHTEIDALLHHAAFAPLNDRAFLRITGPDATRWLNGMVTNSAQALEPGQGNYNFLLNAQGRILGDAYIYREHADEPTFLLATQRSQLETLQQTLDRFIIMDDVELAPAFVDESSS</sequence>
<evidence type="ECO:0000313" key="3">
    <source>
        <dbReference type="Proteomes" id="UP001596391"/>
    </source>
</evidence>
<accession>A0ABW1Z502</accession>
<dbReference type="InterPro" id="IPR027266">
    <property type="entry name" value="TrmE/GcvT-like"/>
</dbReference>
<dbReference type="InterPro" id="IPR045179">
    <property type="entry name" value="YgfZ/GcvT"/>
</dbReference>
<dbReference type="RefSeq" id="WP_390233736.1">
    <property type="nucleotide sequence ID" value="NZ_JBHSWI010000001.1"/>
</dbReference>
<dbReference type="Gene3D" id="3.30.1360.120">
    <property type="entry name" value="Probable tRNA modification gtpase trme, domain 1"/>
    <property type="match status" value="1"/>
</dbReference>
<dbReference type="Proteomes" id="UP001596391">
    <property type="component" value="Unassembled WGS sequence"/>
</dbReference>
<organism evidence="2 3">
    <name type="scientific">Granulicella cerasi</name>
    <dbReference type="NCBI Taxonomy" id="741063"/>
    <lineage>
        <taxon>Bacteria</taxon>
        <taxon>Pseudomonadati</taxon>
        <taxon>Acidobacteriota</taxon>
        <taxon>Terriglobia</taxon>
        <taxon>Terriglobales</taxon>
        <taxon>Acidobacteriaceae</taxon>
        <taxon>Granulicella</taxon>
    </lineage>
</organism>
<evidence type="ECO:0000313" key="2">
    <source>
        <dbReference type="EMBL" id="MFC6644504.1"/>
    </source>
</evidence>
<dbReference type="InterPro" id="IPR006222">
    <property type="entry name" value="GCVT_N"/>
</dbReference>
<protein>
    <recommendedName>
        <fullName evidence="1">GCVT N-terminal domain-containing protein</fullName>
    </recommendedName>
</protein>
<feature type="domain" description="GCVT N-terminal" evidence="1">
    <location>
        <begin position="5"/>
        <end position="101"/>
    </location>
</feature>
<dbReference type="Pfam" id="PF01571">
    <property type="entry name" value="GCV_T"/>
    <property type="match status" value="1"/>
</dbReference>
<comment type="caution">
    <text evidence="2">The sequence shown here is derived from an EMBL/GenBank/DDBJ whole genome shotgun (WGS) entry which is preliminary data.</text>
</comment>
<proteinExistence type="predicted"/>
<dbReference type="PANTHER" id="PTHR22602:SF0">
    <property type="entry name" value="TRANSFERASE CAF17, MITOCHONDRIAL-RELATED"/>
    <property type="match status" value="1"/>
</dbReference>
<keyword evidence="3" id="KW-1185">Reference proteome</keyword>
<dbReference type="SUPFAM" id="SSF103025">
    <property type="entry name" value="Folate-binding domain"/>
    <property type="match status" value="1"/>
</dbReference>
<dbReference type="PANTHER" id="PTHR22602">
    <property type="entry name" value="TRANSFERASE CAF17, MITOCHONDRIAL-RELATED"/>
    <property type="match status" value="1"/>
</dbReference>